<feature type="transmembrane region" description="Helical" evidence="2">
    <location>
        <begin position="1223"/>
        <end position="1246"/>
    </location>
</feature>
<evidence type="ECO:0000313" key="4">
    <source>
        <dbReference type="EMBL" id="MFC4819286.1"/>
    </source>
</evidence>
<feature type="transmembrane region" description="Helical" evidence="2">
    <location>
        <begin position="1328"/>
        <end position="1350"/>
    </location>
</feature>
<keyword evidence="5" id="KW-1185">Reference proteome</keyword>
<evidence type="ECO:0000256" key="2">
    <source>
        <dbReference type="SAM" id="Phobius"/>
    </source>
</evidence>
<protein>
    <submittedName>
        <fullName evidence="4">Uncharacterized protein</fullName>
    </submittedName>
</protein>
<comment type="caution">
    <text evidence="4">The sequence shown here is derived from an EMBL/GenBank/DDBJ whole genome shotgun (WGS) entry which is preliminary data.</text>
</comment>
<accession>A0ABV9QR18</accession>
<evidence type="ECO:0000256" key="3">
    <source>
        <dbReference type="SAM" id="SignalP"/>
    </source>
</evidence>
<feature type="transmembrane region" description="Helical" evidence="2">
    <location>
        <begin position="546"/>
        <end position="564"/>
    </location>
</feature>
<feature type="transmembrane region" description="Helical" evidence="2">
    <location>
        <begin position="517"/>
        <end position="534"/>
    </location>
</feature>
<feature type="transmembrane region" description="Helical" evidence="2">
    <location>
        <begin position="482"/>
        <end position="510"/>
    </location>
</feature>
<dbReference type="Proteomes" id="UP001595886">
    <property type="component" value="Unassembled WGS sequence"/>
</dbReference>
<gene>
    <name evidence="4" type="ORF">ACFO6Q_03060</name>
</gene>
<dbReference type="RefSeq" id="WP_380019041.1">
    <property type="nucleotide sequence ID" value="NZ_JBHSHD010000003.1"/>
</dbReference>
<feature type="transmembrane region" description="Helical" evidence="2">
    <location>
        <begin position="1266"/>
        <end position="1285"/>
    </location>
</feature>
<dbReference type="EMBL" id="JBHSHD010000003">
    <property type="protein sequence ID" value="MFC4819286.1"/>
    <property type="molecule type" value="Genomic_DNA"/>
</dbReference>
<keyword evidence="2" id="KW-0812">Transmembrane</keyword>
<reference evidence="5" key="1">
    <citation type="journal article" date="2019" name="Int. J. Syst. Evol. Microbiol.">
        <title>The Global Catalogue of Microorganisms (GCM) 10K type strain sequencing project: providing services to taxonomists for standard genome sequencing and annotation.</title>
        <authorList>
            <consortium name="The Broad Institute Genomics Platform"/>
            <consortium name="The Broad Institute Genome Sequencing Center for Infectious Disease"/>
            <person name="Wu L."/>
            <person name="Ma J."/>
        </authorList>
    </citation>
    <scope>NUCLEOTIDE SEQUENCE [LARGE SCALE GENOMIC DNA]</scope>
    <source>
        <strain evidence="5">CCUG 30340</strain>
    </source>
</reference>
<feature type="chain" id="PRO_5046635023" evidence="3">
    <location>
        <begin position="23"/>
        <end position="1382"/>
    </location>
</feature>
<proteinExistence type="predicted"/>
<organism evidence="4 5">
    <name type="scientific">Dokdonella ginsengisoli</name>
    <dbReference type="NCBI Taxonomy" id="363846"/>
    <lineage>
        <taxon>Bacteria</taxon>
        <taxon>Pseudomonadati</taxon>
        <taxon>Pseudomonadota</taxon>
        <taxon>Gammaproteobacteria</taxon>
        <taxon>Lysobacterales</taxon>
        <taxon>Rhodanobacteraceae</taxon>
        <taxon>Dokdonella</taxon>
    </lineage>
</organism>
<keyword evidence="2" id="KW-0472">Membrane</keyword>
<feature type="transmembrane region" description="Helical" evidence="2">
    <location>
        <begin position="735"/>
        <end position="755"/>
    </location>
</feature>
<feature type="compositionally biased region" description="Pro residues" evidence="1">
    <location>
        <begin position="620"/>
        <end position="629"/>
    </location>
</feature>
<evidence type="ECO:0000313" key="5">
    <source>
        <dbReference type="Proteomes" id="UP001595886"/>
    </source>
</evidence>
<name>A0ABV9QR18_9GAMM</name>
<feature type="signal peptide" evidence="3">
    <location>
        <begin position="1"/>
        <end position="22"/>
    </location>
</feature>
<keyword evidence="2" id="KW-1133">Transmembrane helix</keyword>
<feature type="region of interest" description="Disordered" evidence="1">
    <location>
        <begin position="618"/>
        <end position="644"/>
    </location>
</feature>
<evidence type="ECO:0000256" key="1">
    <source>
        <dbReference type="SAM" id="MobiDB-lite"/>
    </source>
</evidence>
<keyword evidence="3" id="KW-0732">Signal</keyword>
<sequence>MRSFLLCLARLALLSIAAAAQAEPEVPSALEPWRAWVLNQQEFRACPLIAGKGGGDASDFLCAWPGVLNVAADAGGANLAQHWRVDADSWIPLPGDTEHWPQNVTVDGQSAVVVDRDGPMLWLAAGSHEVRARIPWRERPQGLRVPSTVGLVALSVDSKPVTPVQRDGDELTLGRAGTAAPEADSLELRVYRRLGDGIPAQLRTVIEIYASGQAREEVIGPALPEGFAPLALDGEWPARLEADGRLRVRVQPGSDTLTLDARATAALVEATARTGAAPWPQQEIWSYAAAPRQRVTAASGALQVDPHQAQVPSDWRELPAFALGDGAKLTIEERSRGIAPDERNRLTLRREMWLDFDGGGWFARDRVQGEMLQGWRFDAAAPFLLERAQAIGVGRDGDESLLVTSGAGESLSGVEWRTPSVDLAAGLRVAPAQASLPITGWQDSFDRVDTVLHLPNGYKLLGAPGADRAEGSWISRWTLLDVFVAAVLALLAWRLFGALGGVAAIAYLVLGYQEAGAPLWSLLAVLALALVARALPQGRLATTAEWLRRAALLLLVLTALPFVATQLRYAVYPQLESSGDVWFGVGFGGGDARMRHRTARPEPQAQEMADEAAEVVAPAPAAPPPPPSPIAGSAKDSIGSADREKLETVTVTGSRIRKQDVIDHYSQSTVVQTGAGEPSWQLGHRYELAWSGPVLPSQDVRLLIAPPWLVRPLRLLLVALLAWLVVRLLRPRLRVSAPAPLLIGALAFGLFGAAAPSRAQSFPPNDLLDQLRARLVEAPRCAPACAAMAKAEIAARGDVVEVALEVHAAEKVAVPLPFDEKALSLRSLRVDGVAQDAIARDGATLWIALPRGVHRVELAFGTAFDKIALAFALKPMRVQFAGEGWESSGLAEDRLLTETLTLARSRAGGETAAAVGAQQFAPFVRVRRTLTLGLDWESQTTVERMAPQQGGFTVRVPVLPGEHVDSPGVKVEGGRIDAAIADGQSGTVWHAKLDKAETLSLTAPPLGDRAEVWQVVVSPTWHVEFSGIAEAVAAEGSDAADYHGFEFHPLPGETLSLKITRPAAAQGATRAIDRVSLDHEIGQRAATSTLSLTMRASQGGEHSIALPVGAELLGVTRNTQTLNLRLRDGRLSLPLVPGMQTFQIRFREDAPLAVRASTPSIALGLPAANIALDLQLPMDRWLLATWGPPAGPAVLYWGELAAMLLVAFALSRLRHSPLKPWQWVLLGLGFSTYSWPALLLVVAWLYALDWRARREPPVSAHRFNLLQVGLAVLTAVALLCLFDSIRHGLLGYPDMHVVGHGSSAQGLRWFADRSTDALPVAHAISLPLWAYQLAMLAWALWLASALIGWLRRGFAAWTRGGYWRALPKKPAADAAAQTPPSP</sequence>